<feature type="region of interest" description="Disordered" evidence="1">
    <location>
        <begin position="643"/>
        <end position="942"/>
    </location>
</feature>
<feature type="compositionally biased region" description="Polar residues" evidence="1">
    <location>
        <begin position="393"/>
        <end position="417"/>
    </location>
</feature>
<name>A0AAV9NWS0_9PEZI</name>
<feature type="compositionally biased region" description="Polar residues" evidence="1">
    <location>
        <begin position="691"/>
        <end position="701"/>
    </location>
</feature>
<dbReference type="AlphaFoldDB" id="A0AAV9NWS0"/>
<feature type="compositionally biased region" description="Gly residues" evidence="1">
    <location>
        <begin position="856"/>
        <end position="869"/>
    </location>
</feature>
<feature type="region of interest" description="Disordered" evidence="1">
    <location>
        <begin position="276"/>
        <end position="465"/>
    </location>
</feature>
<feature type="region of interest" description="Disordered" evidence="1">
    <location>
        <begin position="554"/>
        <end position="580"/>
    </location>
</feature>
<dbReference type="EMBL" id="JAVRRT010000020">
    <property type="protein sequence ID" value="KAK5164334.1"/>
    <property type="molecule type" value="Genomic_DNA"/>
</dbReference>
<feature type="compositionally biased region" description="Polar residues" evidence="1">
    <location>
        <begin position="357"/>
        <end position="383"/>
    </location>
</feature>
<feature type="compositionally biased region" description="Low complexity" evidence="1">
    <location>
        <begin position="165"/>
        <end position="179"/>
    </location>
</feature>
<organism evidence="2 3">
    <name type="scientific">Saxophila tyrrhenica</name>
    <dbReference type="NCBI Taxonomy" id="1690608"/>
    <lineage>
        <taxon>Eukaryota</taxon>
        <taxon>Fungi</taxon>
        <taxon>Dikarya</taxon>
        <taxon>Ascomycota</taxon>
        <taxon>Pezizomycotina</taxon>
        <taxon>Dothideomycetes</taxon>
        <taxon>Dothideomycetidae</taxon>
        <taxon>Mycosphaerellales</taxon>
        <taxon>Extremaceae</taxon>
        <taxon>Saxophila</taxon>
    </lineage>
</organism>
<keyword evidence="3" id="KW-1185">Reference proteome</keyword>
<feature type="compositionally biased region" description="Basic and acidic residues" evidence="1">
    <location>
        <begin position="313"/>
        <end position="347"/>
    </location>
</feature>
<feature type="region of interest" description="Disordered" evidence="1">
    <location>
        <begin position="162"/>
        <end position="232"/>
    </location>
</feature>
<feature type="region of interest" description="Disordered" evidence="1">
    <location>
        <begin position="114"/>
        <end position="149"/>
    </location>
</feature>
<sequence length="942" mass="103131">MTRSPRQHFRGRTADGGWCTSGRRIVVSCIRRDSYYWPLGVIETGCDGGGGGGLEVDRGIEVASCRNGGAAAGASAYRHQKHHRTIDERQRYNHESERAGLLTPSLADVSLVLPSLPARTSPATPRRSINDRDDPHDHDKYTTSLRHRQEQASAYYRTHLRDYSRPSSSSGSAASTAPSLRRTARFEARPSRLRSSSADSPSHTRLAEADNESREPRQQTSHRRTASAHYPYASYKHPALRVSSRTHNAITYALEEGLRKGPKLFTADEVEESAEMSDLGGVRASNGGARTTGPVPVSAAGARAGMRTPTQVMRDRTAREAQRQEEQKAEEQRRLAEERRRSAERRAAAVGGGAPRFSQTSSHYSPDVSAPQSGFDQRRSTGAQVAPSDALGNPTSRTSQVYPDSRTRGPSVTQQDQPRPATTGGARRTQPAARQTTSAPGASAGPSQQPQADSGAQQRTGPSSFPHAFERWETLSSHWEGLTSYWLRKLEQNTEEIHNIVPNAVTLNRQITDLSAAGANLFHAVVELQRLRASSERKFQRWFFEAKREEEKQKESHAELRQVLEQERKSREDVTRRGADSSIQIENARREAAEAKRELAISKEEARRAWEELGRRNQESLETAQSLKDGRITVVHGVQVVPYFGGPSRTGSASQRPQTRDGPQYGNTGMASGPAAAGLTSPGDEREYYQQDASPTNTDPFTEQKPLHHEPGQQSFNAGTYYPTGGSPSQRPPPASAGSLTPSARAPAGGMTDQEAQRFYQHPPGETFLHSAQSSSHGAPPQAREDIRSQGSYVDTLSEGDTEYALDAAGNVRVDERGRPIVYGSQPQRHESNETDDSYDVQADIRREAEHAARYGGSGGGGAGLGGAGIVPPEAPTAPSTSAQAMAHFSPTSGQGQQSRPTYEGEEYEDWEPVRETRHHHPTRLSDVLEEEEERSSRRTGD</sequence>
<feature type="compositionally biased region" description="Basic and acidic residues" evidence="1">
    <location>
        <begin position="843"/>
        <end position="853"/>
    </location>
</feature>
<feature type="compositionally biased region" description="Basic and acidic residues" evidence="1">
    <location>
        <begin position="554"/>
        <end position="579"/>
    </location>
</feature>
<proteinExistence type="predicted"/>
<feature type="compositionally biased region" description="Polar residues" evidence="1">
    <location>
        <begin position="890"/>
        <end position="901"/>
    </location>
</feature>
<dbReference type="GeneID" id="89931360"/>
<reference evidence="2 3" key="1">
    <citation type="submission" date="2023-08" db="EMBL/GenBank/DDBJ databases">
        <title>Black Yeasts Isolated from many extreme environments.</title>
        <authorList>
            <person name="Coleine C."/>
            <person name="Stajich J.E."/>
            <person name="Selbmann L."/>
        </authorList>
    </citation>
    <scope>NUCLEOTIDE SEQUENCE [LARGE SCALE GENOMIC DNA]</scope>
    <source>
        <strain evidence="2 3">CCFEE 5935</strain>
    </source>
</reference>
<dbReference type="RefSeq" id="XP_064654627.1">
    <property type="nucleotide sequence ID" value="XM_064807254.1"/>
</dbReference>
<evidence type="ECO:0000313" key="2">
    <source>
        <dbReference type="EMBL" id="KAK5164334.1"/>
    </source>
</evidence>
<gene>
    <name evidence="2" type="ORF">LTR77_010030</name>
</gene>
<feature type="compositionally biased region" description="Basic and acidic residues" evidence="1">
    <location>
        <begin position="128"/>
        <end position="141"/>
    </location>
</feature>
<evidence type="ECO:0000256" key="1">
    <source>
        <dbReference type="SAM" id="MobiDB-lite"/>
    </source>
</evidence>
<protein>
    <submittedName>
        <fullName evidence="2">Uncharacterized protein</fullName>
    </submittedName>
</protein>
<accession>A0AAV9NWS0</accession>
<dbReference type="Proteomes" id="UP001337655">
    <property type="component" value="Unassembled WGS sequence"/>
</dbReference>
<feature type="compositionally biased region" description="Basic and acidic residues" evidence="1">
    <location>
        <begin position="205"/>
        <end position="217"/>
    </location>
</feature>
<evidence type="ECO:0000313" key="3">
    <source>
        <dbReference type="Proteomes" id="UP001337655"/>
    </source>
</evidence>
<feature type="compositionally biased region" description="Polar residues" evidence="1">
    <location>
        <begin position="432"/>
        <end position="463"/>
    </location>
</feature>
<comment type="caution">
    <text evidence="2">The sequence shown here is derived from an EMBL/GenBank/DDBJ whole genome shotgun (WGS) entry which is preliminary data.</text>
</comment>